<accession>B3G1P0</accession>
<proteinExistence type="predicted"/>
<reference evidence="1" key="1">
    <citation type="journal article" date="2008" name="Genomics">
        <title>Large-insert genome analysis technology detects structural variation in Pseudomonas aeruginosa clinical strains from cystic fibrosis patients.</title>
        <authorList>
            <person name="Hayden H.S."/>
            <person name="Gillett W."/>
            <person name="Saenphimmachak C."/>
            <person name="Lim R."/>
            <person name="Zhou Y."/>
            <person name="Jacobs M.A."/>
            <person name="Chang J."/>
            <person name="Rohmer L."/>
            <person name="D'Argenio D.A."/>
            <person name="Palmieri A."/>
            <person name="Levy R."/>
            <person name="Haugen E."/>
            <person name="Wong G.K."/>
            <person name="Brittnacher M.J."/>
            <person name="Burns J.L."/>
            <person name="Miller S.I."/>
            <person name="Olson M.V."/>
            <person name="Kaul R."/>
        </authorList>
    </citation>
    <scope>NUCLEOTIDE SEQUENCE</scope>
    <source>
        <strain evidence="1">PACS458</strain>
    </source>
</reference>
<evidence type="ECO:0000313" key="1">
    <source>
        <dbReference type="EMBL" id="ACD38952.1"/>
    </source>
</evidence>
<protein>
    <submittedName>
        <fullName evidence="1">Hypothetical bacteriophage protein</fullName>
    </submittedName>
</protein>
<name>B3G1P0_PSEAI</name>
<organism evidence="1">
    <name type="scientific">Pseudomonas aeruginosa</name>
    <dbReference type="NCBI Taxonomy" id="287"/>
    <lineage>
        <taxon>Bacteria</taxon>
        <taxon>Pseudomonadati</taxon>
        <taxon>Pseudomonadota</taxon>
        <taxon>Gammaproteobacteria</taxon>
        <taxon>Pseudomonadales</taxon>
        <taxon>Pseudomonadaceae</taxon>
        <taxon>Pseudomonas</taxon>
    </lineage>
</organism>
<dbReference type="Pfam" id="PF05766">
    <property type="entry name" value="NinG"/>
    <property type="match status" value="1"/>
</dbReference>
<dbReference type="InterPro" id="IPR008713">
    <property type="entry name" value="Phage_lambda_NinG"/>
</dbReference>
<gene>
    <name evidence="1" type="ORF">PACL_0712</name>
</gene>
<dbReference type="AlphaFoldDB" id="B3G1P0"/>
<dbReference type="EMBL" id="EU595743">
    <property type="protein sequence ID" value="ACD38952.1"/>
    <property type="molecule type" value="Genomic_DNA"/>
</dbReference>
<sequence length="220" mass="24910">MHPGCDCEGGVWCLRAPSPDHLSAGGGMTLSARKPRPKKCAVSTCRATFVPVKSFQTWCSPECGIVIARQKQEKERKSIQQRERREVKVRKEKLKSRADHLREAQAAFNEFIRWRDWDRPCISCGRFHDGQYHAGHYRSVGSHPELRFDEDNVHKQCAPCNNHKSGDVVNYRINLVAKIGAAAVARLEGPHDARKWTVEEIKAIKALYRAKARDAKRAAA</sequence>